<sequence length="371" mass="42390">MDCEIIRNLDVPSTYIGLRILLVDPDKSSLSVIAATLEEHSFKVTAIEQATIALSILREQIDQFDLVMVDANMLEMDYLEFIKSTQLIKDKPIILMSPEVTIEMIKEAPTQGICFIFKKSLISSLKLKDVWKHVKWHNKKANEKSQHYSANQVYVMDNTFCLTKMQDRKGKSIANCSETYQDQEVGSLIEKGEAKTSKRFRSTNEAAQVKCSGPLEKEKDHSLLSKISTERPEKKKRNLKWTAELDKKLDEVVRELGDKTGPKNVLERMCVQDLTMGCLTYRLKKYRFQKRQASNVQPVRSTNFNDEQQSNVLNSSNFSADVNESFQGADIPQPPEVPYVALPSSNDSSLNECDDWINEFLQLDDFELKLS</sequence>
<accession>A0AAF0UZ85</accession>
<name>A0AAF0UZ85_SOLVR</name>
<dbReference type="InterPro" id="IPR045279">
    <property type="entry name" value="ARR-like"/>
</dbReference>
<dbReference type="Gene3D" id="1.10.10.60">
    <property type="entry name" value="Homeodomain-like"/>
    <property type="match status" value="1"/>
</dbReference>
<keyword evidence="1" id="KW-0902">Two-component regulatory system</keyword>
<proteinExistence type="predicted"/>
<keyword evidence="2" id="KW-0805">Transcription regulation</keyword>
<evidence type="ECO:0000256" key="3">
    <source>
        <dbReference type="ARBA" id="ARBA00023163"/>
    </source>
</evidence>
<organism evidence="6 7">
    <name type="scientific">Solanum verrucosum</name>
    <dbReference type="NCBI Taxonomy" id="315347"/>
    <lineage>
        <taxon>Eukaryota</taxon>
        <taxon>Viridiplantae</taxon>
        <taxon>Streptophyta</taxon>
        <taxon>Embryophyta</taxon>
        <taxon>Tracheophyta</taxon>
        <taxon>Spermatophyta</taxon>
        <taxon>Magnoliopsida</taxon>
        <taxon>eudicotyledons</taxon>
        <taxon>Gunneridae</taxon>
        <taxon>Pentapetalae</taxon>
        <taxon>asterids</taxon>
        <taxon>lamiids</taxon>
        <taxon>Solanales</taxon>
        <taxon>Solanaceae</taxon>
        <taxon>Solanoideae</taxon>
        <taxon>Solaneae</taxon>
        <taxon>Solanum</taxon>
    </lineage>
</organism>
<evidence type="ECO:0000256" key="2">
    <source>
        <dbReference type="ARBA" id="ARBA00023015"/>
    </source>
</evidence>
<dbReference type="SUPFAM" id="SSF52172">
    <property type="entry name" value="CheY-like"/>
    <property type="match status" value="1"/>
</dbReference>
<evidence type="ECO:0000313" key="6">
    <source>
        <dbReference type="EMBL" id="WMV55793.1"/>
    </source>
</evidence>
<dbReference type="GO" id="GO:0009736">
    <property type="term" value="P:cytokinin-activated signaling pathway"/>
    <property type="evidence" value="ECO:0007669"/>
    <property type="project" value="InterPro"/>
</dbReference>
<dbReference type="InterPro" id="IPR001789">
    <property type="entry name" value="Sig_transdc_resp-reg_receiver"/>
</dbReference>
<dbReference type="Gene3D" id="3.40.50.2300">
    <property type="match status" value="1"/>
</dbReference>
<evidence type="ECO:0000313" key="7">
    <source>
        <dbReference type="Proteomes" id="UP001234989"/>
    </source>
</evidence>
<gene>
    <name evidence="6" type="ORF">MTR67_049178</name>
</gene>
<evidence type="ECO:0000256" key="1">
    <source>
        <dbReference type="ARBA" id="ARBA00023012"/>
    </source>
</evidence>
<feature type="domain" description="Response regulatory" evidence="5">
    <location>
        <begin position="19"/>
        <end position="134"/>
    </location>
</feature>
<dbReference type="PANTHER" id="PTHR43874">
    <property type="entry name" value="TWO-COMPONENT RESPONSE REGULATOR"/>
    <property type="match status" value="1"/>
</dbReference>
<feature type="modified residue" description="4-aspartylphosphate" evidence="4">
    <location>
        <position position="70"/>
    </location>
</feature>
<dbReference type="PROSITE" id="PS50110">
    <property type="entry name" value="RESPONSE_REGULATORY"/>
    <property type="match status" value="1"/>
</dbReference>
<keyword evidence="3" id="KW-0804">Transcription</keyword>
<keyword evidence="7" id="KW-1185">Reference proteome</keyword>
<evidence type="ECO:0000256" key="4">
    <source>
        <dbReference type="PROSITE-ProRule" id="PRU00169"/>
    </source>
</evidence>
<dbReference type="EMBL" id="CP133622">
    <property type="protein sequence ID" value="WMV55793.1"/>
    <property type="molecule type" value="Genomic_DNA"/>
</dbReference>
<dbReference type="Proteomes" id="UP001234989">
    <property type="component" value="Chromosome 11"/>
</dbReference>
<dbReference type="SMART" id="SM00448">
    <property type="entry name" value="REC"/>
    <property type="match status" value="1"/>
</dbReference>
<protein>
    <recommendedName>
        <fullName evidence="5">Response regulatory domain-containing protein</fullName>
    </recommendedName>
</protein>
<dbReference type="InterPro" id="IPR011006">
    <property type="entry name" value="CheY-like_superfamily"/>
</dbReference>
<evidence type="ECO:0000259" key="5">
    <source>
        <dbReference type="PROSITE" id="PS50110"/>
    </source>
</evidence>
<keyword evidence="4" id="KW-0597">Phosphoprotein</keyword>
<dbReference type="AlphaFoldDB" id="A0AAF0UZ85"/>
<dbReference type="Pfam" id="PF00072">
    <property type="entry name" value="Response_reg"/>
    <property type="match status" value="1"/>
</dbReference>
<dbReference type="GO" id="GO:0000160">
    <property type="term" value="P:phosphorelay signal transduction system"/>
    <property type="evidence" value="ECO:0007669"/>
    <property type="project" value="UniProtKB-KW"/>
</dbReference>
<dbReference type="PANTHER" id="PTHR43874:SF87">
    <property type="entry name" value="HTH MYB-TYPE DOMAIN-CONTAINING PROTEIN"/>
    <property type="match status" value="1"/>
</dbReference>
<reference evidence="6" key="1">
    <citation type="submission" date="2023-08" db="EMBL/GenBank/DDBJ databases">
        <title>A de novo genome assembly of Solanum verrucosum Schlechtendal, a Mexican diploid species geographically isolated from the other diploid A-genome species in potato relatives.</title>
        <authorList>
            <person name="Hosaka K."/>
        </authorList>
    </citation>
    <scope>NUCLEOTIDE SEQUENCE</scope>
    <source>
        <tissue evidence="6">Young leaves</tissue>
    </source>
</reference>